<evidence type="ECO:0000256" key="3">
    <source>
        <dbReference type="ARBA" id="ARBA00022980"/>
    </source>
</evidence>
<sequence>MLRFLRLLLARPFSSAIVRANRAPSSCPAGTVLNLKVRKNGDEPVALENSEYPDWLWTILDKEANDELLKSQDIMRWRKKQLNKANALKIKANNFLSKKK</sequence>
<name>A0A4P9ZJY7_9ASCO</name>
<dbReference type="EMBL" id="ML004431">
    <property type="protein sequence ID" value="RKP32430.1"/>
    <property type="molecule type" value="Genomic_DNA"/>
</dbReference>
<dbReference type="InterPro" id="IPR013870">
    <property type="entry name" value="Ribosomal_mL54"/>
</dbReference>
<dbReference type="GO" id="GO:0003735">
    <property type="term" value="F:structural constituent of ribosome"/>
    <property type="evidence" value="ECO:0007669"/>
    <property type="project" value="TreeGrafter"/>
</dbReference>
<dbReference type="Proteomes" id="UP000268321">
    <property type="component" value="Unassembled WGS sequence"/>
</dbReference>
<comment type="subcellular location">
    <subcellularLocation>
        <location evidence="1">Mitochondrion</location>
    </subcellularLocation>
</comment>
<keyword evidence="4" id="KW-0496">Mitochondrion</keyword>
<dbReference type="Pfam" id="PF08561">
    <property type="entry name" value="Ribosomal_L37"/>
    <property type="match status" value="1"/>
</dbReference>
<evidence type="ECO:0000256" key="8">
    <source>
        <dbReference type="SAM" id="SignalP"/>
    </source>
</evidence>
<reference evidence="10" key="1">
    <citation type="journal article" date="2018" name="Nat. Microbiol.">
        <title>Leveraging single-cell genomics to expand the fungal tree of life.</title>
        <authorList>
            <person name="Ahrendt S.R."/>
            <person name="Quandt C.A."/>
            <person name="Ciobanu D."/>
            <person name="Clum A."/>
            <person name="Salamov A."/>
            <person name="Andreopoulos B."/>
            <person name="Cheng J.F."/>
            <person name="Woyke T."/>
            <person name="Pelin A."/>
            <person name="Henrissat B."/>
            <person name="Reynolds N.K."/>
            <person name="Benny G.L."/>
            <person name="Smith M.E."/>
            <person name="James T.Y."/>
            <person name="Grigoriev I.V."/>
        </authorList>
    </citation>
    <scope>NUCLEOTIDE SEQUENCE [LARGE SCALE GENOMIC DNA]</scope>
    <source>
        <strain evidence="10">Baker2002</strain>
    </source>
</reference>
<dbReference type="AlphaFoldDB" id="A0A4P9ZJY7"/>
<evidence type="ECO:0000313" key="9">
    <source>
        <dbReference type="EMBL" id="RKP32430.1"/>
    </source>
</evidence>
<evidence type="ECO:0000256" key="1">
    <source>
        <dbReference type="ARBA" id="ARBA00004173"/>
    </source>
</evidence>
<dbReference type="GO" id="GO:0005762">
    <property type="term" value="C:mitochondrial large ribosomal subunit"/>
    <property type="evidence" value="ECO:0007669"/>
    <property type="project" value="TreeGrafter"/>
</dbReference>
<feature type="chain" id="PRO_5020240479" description="Large ribosomal subunit protein mL54" evidence="8">
    <location>
        <begin position="17"/>
        <end position="100"/>
    </location>
</feature>
<accession>A0A4P9ZJY7</accession>
<feature type="signal peptide" evidence="8">
    <location>
        <begin position="1"/>
        <end position="16"/>
    </location>
</feature>
<protein>
    <recommendedName>
        <fullName evidence="7">Large ribosomal subunit protein mL54</fullName>
    </recommendedName>
</protein>
<comment type="similarity">
    <text evidence="6">Belongs to the mitochondrion-specific ribosomal protein mL54 family.</text>
</comment>
<evidence type="ECO:0000256" key="2">
    <source>
        <dbReference type="ARBA" id="ARBA00022946"/>
    </source>
</evidence>
<evidence type="ECO:0000256" key="6">
    <source>
        <dbReference type="ARBA" id="ARBA00033752"/>
    </source>
</evidence>
<evidence type="ECO:0000313" key="10">
    <source>
        <dbReference type="Proteomes" id="UP000268321"/>
    </source>
</evidence>
<organism evidence="9 10">
    <name type="scientific">Metschnikowia bicuspidata</name>
    <dbReference type="NCBI Taxonomy" id="27322"/>
    <lineage>
        <taxon>Eukaryota</taxon>
        <taxon>Fungi</taxon>
        <taxon>Dikarya</taxon>
        <taxon>Ascomycota</taxon>
        <taxon>Saccharomycotina</taxon>
        <taxon>Pichiomycetes</taxon>
        <taxon>Metschnikowiaceae</taxon>
        <taxon>Metschnikowia</taxon>
    </lineage>
</organism>
<keyword evidence="2" id="KW-0809">Transit peptide</keyword>
<gene>
    <name evidence="9" type="ORF">METBISCDRAFT_25667</name>
</gene>
<keyword evidence="8" id="KW-0732">Signal</keyword>
<evidence type="ECO:0000256" key="5">
    <source>
        <dbReference type="ARBA" id="ARBA00023274"/>
    </source>
</evidence>
<keyword evidence="10" id="KW-1185">Reference proteome</keyword>
<keyword evidence="3" id="KW-0689">Ribosomal protein</keyword>
<proteinExistence type="inferred from homology"/>
<evidence type="ECO:0000256" key="4">
    <source>
        <dbReference type="ARBA" id="ARBA00023128"/>
    </source>
</evidence>
<evidence type="ECO:0000256" key="7">
    <source>
        <dbReference type="ARBA" id="ARBA00035179"/>
    </source>
</evidence>
<dbReference type="PANTHER" id="PTHR28595:SF1">
    <property type="entry name" value="LARGE RIBOSOMAL SUBUNIT PROTEIN ML54"/>
    <property type="match status" value="1"/>
</dbReference>
<dbReference type="OrthoDB" id="10252718at2759"/>
<keyword evidence="5" id="KW-0687">Ribonucleoprotein</keyword>
<dbReference type="PANTHER" id="PTHR28595">
    <property type="entry name" value="39S RIBOSOMAL PROTEIN L54, MITOCHONDRIAL"/>
    <property type="match status" value="1"/>
</dbReference>